<evidence type="ECO:0000313" key="1">
    <source>
        <dbReference type="EMBL" id="MED6163137.1"/>
    </source>
</evidence>
<dbReference type="EMBL" id="JASCZI010121851">
    <property type="protein sequence ID" value="MED6163137.1"/>
    <property type="molecule type" value="Genomic_DNA"/>
</dbReference>
<sequence>MKKTAIIDGLPDKYDGYVTSVLSRLTTFTIHEAESFLMAFENKINKKTPTIVVAHLTQTNSDSDQSYGRGMGAETIEELVAEMEGV</sequence>
<evidence type="ECO:0000313" key="2">
    <source>
        <dbReference type="Proteomes" id="UP001341840"/>
    </source>
</evidence>
<dbReference type="Proteomes" id="UP001341840">
    <property type="component" value="Unassembled WGS sequence"/>
</dbReference>
<keyword evidence="2" id="KW-1185">Reference proteome</keyword>
<name>A0ABU6UR65_9FABA</name>
<comment type="caution">
    <text evidence="1">The sequence shown here is derived from an EMBL/GenBank/DDBJ whole genome shotgun (WGS) entry which is preliminary data.</text>
</comment>
<proteinExistence type="predicted"/>
<gene>
    <name evidence="1" type="ORF">PIB30_076971</name>
</gene>
<accession>A0ABU6UR65</accession>
<protein>
    <submittedName>
        <fullName evidence="1">Uncharacterized protein</fullName>
    </submittedName>
</protein>
<reference evidence="1 2" key="1">
    <citation type="journal article" date="2023" name="Plants (Basel)">
        <title>Bridging the Gap: Combining Genomics and Transcriptomics Approaches to Understand Stylosanthes scabra, an Orphan Legume from the Brazilian Caatinga.</title>
        <authorList>
            <person name="Ferreira-Neto J.R.C."/>
            <person name="da Silva M.D."/>
            <person name="Binneck E."/>
            <person name="de Melo N.F."/>
            <person name="da Silva R.H."/>
            <person name="de Melo A.L.T.M."/>
            <person name="Pandolfi V."/>
            <person name="Bustamante F.O."/>
            <person name="Brasileiro-Vidal A.C."/>
            <person name="Benko-Iseppon A.M."/>
        </authorList>
    </citation>
    <scope>NUCLEOTIDE SEQUENCE [LARGE SCALE GENOMIC DNA]</scope>
    <source>
        <tissue evidence="1">Leaves</tissue>
    </source>
</reference>
<organism evidence="1 2">
    <name type="scientific">Stylosanthes scabra</name>
    <dbReference type="NCBI Taxonomy" id="79078"/>
    <lineage>
        <taxon>Eukaryota</taxon>
        <taxon>Viridiplantae</taxon>
        <taxon>Streptophyta</taxon>
        <taxon>Embryophyta</taxon>
        <taxon>Tracheophyta</taxon>
        <taxon>Spermatophyta</taxon>
        <taxon>Magnoliopsida</taxon>
        <taxon>eudicotyledons</taxon>
        <taxon>Gunneridae</taxon>
        <taxon>Pentapetalae</taxon>
        <taxon>rosids</taxon>
        <taxon>fabids</taxon>
        <taxon>Fabales</taxon>
        <taxon>Fabaceae</taxon>
        <taxon>Papilionoideae</taxon>
        <taxon>50 kb inversion clade</taxon>
        <taxon>dalbergioids sensu lato</taxon>
        <taxon>Dalbergieae</taxon>
        <taxon>Pterocarpus clade</taxon>
        <taxon>Stylosanthes</taxon>
    </lineage>
</organism>